<keyword evidence="1" id="KW-0472">Membrane</keyword>
<accession>A0ABN3NW96</accession>
<evidence type="ECO:0000313" key="3">
    <source>
        <dbReference type="Proteomes" id="UP001501095"/>
    </source>
</evidence>
<dbReference type="Proteomes" id="UP001501095">
    <property type="component" value="Unassembled WGS sequence"/>
</dbReference>
<sequence>MNDSRCGTLDHIYLSYLADRGESGLRVGWRQVFRDAWFGILVWLAACAVVFFVAGPIWPAVPLGLWLACVLVVTLIRLLTKHTLRCSLMYGVHWPLQLGELI</sequence>
<keyword evidence="1" id="KW-1133">Transmembrane helix</keyword>
<dbReference type="EMBL" id="BAAATM010000015">
    <property type="protein sequence ID" value="GAA2542143.1"/>
    <property type="molecule type" value="Genomic_DNA"/>
</dbReference>
<name>A0ABN3NW96_9ACTN</name>
<proteinExistence type="predicted"/>
<gene>
    <name evidence="2" type="ORF">GCM10010423_46100</name>
</gene>
<evidence type="ECO:0000256" key="1">
    <source>
        <dbReference type="SAM" id="Phobius"/>
    </source>
</evidence>
<comment type="caution">
    <text evidence="2">The sequence shown here is derived from an EMBL/GenBank/DDBJ whole genome shotgun (WGS) entry which is preliminary data.</text>
</comment>
<reference evidence="2 3" key="1">
    <citation type="journal article" date="2019" name="Int. J. Syst. Evol. Microbiol.">
        <title>The Global Catalogue of Microorganisms (GCM) 10K type strain sequencing project: providing services to taxonomists for standard genome sequencing and annotation.</title>
        <authorList>
            <consortium name="The Broad Institute Genomics Platform"/>
            <consortium name="The Broad Institute Genome Sequencing Center for Infectious Disease"/>
            <person name="Wu L."/>
            <person name="Ma J."/>
        </authorList>
    </citation>
    <scope>NUCLEOTIDE SEQUENCE [LARGE SCALE GENOMIC DNA]</scope>
    <source>
        <strain evidence="2 3">JCM 6924</strain>
    </source>
</reference>
<evidence type="ECO:0000313" key="2">
    <source>
        <dbReference type="EMBL" id="GAA2542143.1"/>
    </source>
</evidence>
<organism evidence="2 3">
    <name type="scientific">Streptomyces levis</name>
    <dbReference type="NCBI Taxonomy" id="285566"/>
    <lineage>
        <taxon>Bacteria</taxon>
        <taxon>Bacillati</taxon>
        <taxon>Actinomycetota</taxon>
        <taxon>Actinomycetes</taxon>
        <taxon>Kitasatosporales</taxon>
        <taxon>Streptomycetaceae</taxon>
        <taxon>Streptomyces</taxon>
    </lineage>
</organism>
<feature type="transmembrane region" description="Helical" evidence="1">
    <location>
        <begin position="63"/>
        <end position="80"/>
    </location>
</feature>
<dbReference type="RefSeq" id="WP_344539497.1">
    <property type="nucleotide sequence ID" value="NZ_BAAATM010000015.1"/>
</dbReference>
<keyword evidence="3" id="KW-1185">Reference proteome</keyword>
<protein>
    <submittedName>
        <fullName evidence="2">Uncharacterized protein</fullName>
    </submittedName>
</protein>
<keyword evidence="1" id="KW-0812">Transmembrane</keyword>
<feature type="transmembrane region" description="Helical" evidence="1">
    <location>
        <begin position="36"/>
        <end position="57"/>
    </location>
</feature>